<reference evidence="2" key="1">
    <citation type="submission" date="2022-07" db="EMBL/GenBank/DDBJ databases">
        <title>Pseudosulfitobacter sp. strain AP-MA-4, whole genome sequence.</title>
        <authorList>
            <person name="Jiang Y."/>
        </authorList>
    </citation>
    <scope>NUCLEOTIDE SEQUENCE</scope>
    <source>
        <strain evidence="2">AP-MA-4</strain>
    </source>
</reference>
<dbReference type="InterPro" id="IPR020845">
    <property type="entry name" value="AMP-binding_CS"/>
</dbReference>
<evidence type="ECO:0000313" key="2">
    <source>
        <dbReference type="EMBL" id="MCR8827828.1"/>
    </source>
</evidence>
<dbReference type="RefSeq" id="WP_258295600.1">
    <property type="nucleotide sequence ID" value="NZ_JANKJG010000012.1"/>
</dbReference>
<dbReference type="InterPro" id="IPR042099">
    <property type="entry name" value="ANL_N_sf"/>
</dbReference>
<evidence type="ECO:0000313" key="3">
    <source>
        <dbReference type="Proteomes" id="UP001165396"/>
    </source>
</evidence>
<dbReference type="Proteomes" id="UP001165396">
    <property type="component" value="Unassembled WGS sequence"/>
</dbReference>
<dbReference type="SUPFAM" id="SSF56801">
    <property type="entry name" value="Acetyl-CoA synthetase-like"/>
    <property type="match status" value="1"/>
</dbReference>
<comment type="caution">
    <text evidence="2">The sequence shown here is derived from an EMBL/GenBank/DDBJ whole genome shotgun (WGS) entry which is preliminary data.</text>
</comment>
<proteinExistence type="predicted"/>
<organism evidence="2 3">
    <name type="scientific">Pseudosulfitobacter koreensis</name>
    <dbReference type="NCBI Taxonomy" id="2968472"/>
    <lineage>
        <taxon>Bacteria</taxon>
        <taxon>Pseudomonadati</taxon>
        <taxon>Pseudomonadota</taxon>
        <taxon>Alphaproteobacteria</taxon>
        <taxon>Rhodobacterales</taxon>
        <taxon>Roseobacteraceae</taxon>
        <taxon>Pseudosulfitobacter</taxon>
    </lineage>
</organism>
<evidence type="ECO:0000259" key="1">
    <source>
        <dbReference type="Pfam" id="PF00501"/>
    </source>
</evidence>
<dbReference type="PANTHER" id="PTHR24096:SF420">
    <property type="entry name" value="LONG-CHAIN-FATTY-ACID--COA LIGASE-RELATED"/>
    <property type="match status" value="1"/>
</dbReference>
<name>A0ABT1Z3Z7_9RHOB</name>
<feature type="domain" description="AMP-dependent synthetase/ligase" evidence="1">
    <location>
        <begin position="41"/>
        <end position="418"/>
    </location>
</feature>
<protein>
    <submittedName>
        <fullName evidence="2">Feruloyl-CoA synthase</fullName>
    </submittedName>
</protein>
<gene>
    <name evidence="2" type="ORF">NTA49_14905</name>
</gene>
<dbReference type="Pfam" id="PF23562">
    <property type="entry name" value="AMP-binding_C_3"/>
    <property type="match status" value="1"/>
</dbReference>
<accession>A0ABT1Z3Z7</accession>
<dbReference type="Pfam" id="PF00501">
    <property type="entry name" value="AMP-binding"/>
    <property type="match status" value="1"/>
</dbReference>
<dbReference type="InterPro" id="IPR000873">
    <property type="entry name" value="AMP-dep_synth/lig_dom"/>
</dbReference>
<sequence length="589" mass="63161">MNPPRFWAPTFDYETRADGTILMRQQEPLPTHPQLLADYLDHWASVAPDRTWIARRKDGGDWQRVSYAQARDKARRLGAALLDLGLGHDRPLLILSENSLEHALLGLAAVYVGVPYAPLATAYSLVSEDHGKIREIAALLNPGAVFADDGAAYARAVAAIAADGRAVINARDPAEGALSFDTLLDHAPDDADAARAALTPDTVAKYLFTSGSTGAPKAVINTNAMICSSQAMVRDCYRFLTDQPPVVLDWAPWNHTAAGNKVSYLVLTNGGTYYIDDGRPAGGKFAETLRNLRDISCTWYFNVPVGYDMLVEALETDDHLARTFFADLGMLFYAGASMSQRTWDRLSAIGRKVTGRDVLLATGLGATETAPFALAITDVQDRSGNVGVPARGLTLKLVPNAGKLEARLKGPSIMPGYYGDVAKSAEVFDDEGFYCLGDALRPADPDDFSKGFFFDGRLAENFKLTTGTWVAVGAVRAALVDAMDGLIRDAVIVGEDQAQLGALLWLSDKAAAMNADDLSALLQDRLRVAASNATGSASRIRRAVVLNTPPGLDAGEITEKGSLNQRALRAGRTALISRLYAGEDGVIIA</sequence>
<dbReference type="PANTHER" id="PTHR24096">
    <property type="entry name" value="LONG-CHAIN-FATTY-ACID--COA LIGASE"/>
    <property type="match status" value="1"/>
</dbReference>
<keyword evidence="3" id="KW-1185">Reference proteome</keyword>
<dbReference type="EMBL" id="JANKJG010000012">
    <property type="protein sequence ID" value="MCR8827828.1"/>
    <property type="molecule type" value="Genomic_DNA"/>
</dbReference>
<dbReference type="PROSITE" id="PS00455">
    <property type="entry name" value="AMP_BINDING"/>
    <property type="match status" value="1"/>
</dbReference>
<dbReference type="Gene3D" id="3.40.50.12780">
    <property type="entry name" value="N-terminal domain of ligase-like"/>
    <property type="match status" value="1"/>
</dbReference>